<proteinExistence type="predicted"/>
<organism evidence="1 2">
    <name type="scientific">Russula earlei</name>
    <dbReference type="NCBI Taxonomy" id="71964"/>
    <lineage>
        <taxon>Eukaryota</taxon>
        <taxon>Fungi</taxon>
        <taxon>Dikarya</taxon>
        <taxon>Basidiomycota</taxon>
        <taxon>Agaricomycotina</taxon>
        <taxon>Agaricomycetes</taxon>
        <taxon>Russulales</taxon>
        <taxon>Russulaceae</taxon>
        <taxon>Russula</taxon>
    </lineage>
</organism>
<reference evidence="1" key="1">
    <citation type="submission" date="2021-03" db="EMBL/GenBank/DDBJ databases">
        <title>Evolutionary priming and transition to the ectomycorrhizal habit in an iconic lineage of mushroom-forming fungi: is preadaptation a requirement?</title>
        <authorList>
            <consortium name="DOE Joint Genome Institute"/>
            <person name="Looney B.P."/>
            <person name="Miyauchi S."/>
            <person name="Morin E."/>
            <person name="Drula E."/>
            <person name="Courty P.E."/>
            <person name="Chicoki N."/>
            <person name="Fauchery L."/>
            <person name="Kohler A."/>
            <person name="Kuo A."/>
            <person name="LaButti K."/>
            <person name="Pangilinan J."/>
            <person name="Lipzen A."/>
            <person name="Riley R."/>
            <person name="Andreopoulos W."/>
            <person name="He G."/>
            <person name="Johnson J."/>
            <person name="Barry K.W."/>
            <person name="Grigoriev I.V."/>
            <person name="Nagy L."/>
            <person name="Hibbett D."/>
            <person name="Henrissat B."/>
            <person name="Matheny P.B."/>
            <person name="Labbe J."/>
            <person name="Martin A.F."/>
        </authorList>
    </citation>
    <scope>NUCLEOTIDE SEQUENCE</scope>
    <source>
        <strain evidence="1">BPL698</strain>
    </source>
</reference>
<comment type="caution">
    <text evidence="1">The sequence shown here is derived from an EMBL/GenBank/DDBJ whole genome shotgun (WGS) entry which is preliminary data.</text>
</comment>
<keyword evidence="2" id="KW-1185">Reference proteome</keyword>
<evidence type="ECO:0000313" key="1">
    <source>
        <dbReference type="EMBL" id="KAI9455887.1"/>
    </source>
</evidence>
<name>A0ACC0U155_9AGAM</name>
<protein>
    <submittedName>
        <fullName evidence="1">Uncharacterized protein</fullName>
    </submittedName>
</protein>
<accession>A0ACC0U155</accession>
<gene>
    <name evidence="1" type="ORF">F5148DRAFT_384635</name>
</gene>
<evidence type="ECO:0000313" key="2">
    <source>
        <dbReference type="Proteomes" id="UP001207468"/>
    </source>
</evidence>
<sequence>MRRARCLMDTYPRFLSSDPFPNTLHSRTLRPSNTPTYIIGLPLRLAARRSASRAPSTSRLPCVSAPIPCVFLALPSVHVSLSGRHIEHGIICRRSRSHVPFSSPVSRLLSFPFLSTASTFPFMSIPCHHPHAPLLDHRHLFAATRKGSLSLVYLALPPSRF</sequence>
<dbReference type="Proteomes" id="UP001207468">
    <property type="component" value="Unassembled WGS sequence"/>
</dbReference>
<dbReference type="EMBL" id="JAGFNK010000244">
    <property type="protein sequence ID" value="KAI9455887.1"/>
    <property type="molecule type" value="Genomic_DNA"/>
</dbReference>